<dbReference type="Gene3D" id="1.10.760.10">
    <property type="entry name" value="Cytochrome c-like domain"/>
    <property type="match status" value="2"/>
</dbReference>
<evidence type="ECO:0000259" key="9">
    <source>
        <dbReference type="PROSITE" id="PS51007"/>
    </source>
</evidence>
<protein>
    <recommendedName>
        <fullName evidence="9">Cytochrome c domain-containing protein</fullName>
    </recommendedName>
</protein>
<evidence type="ECO:0000256" key="8">
    <source>
        <dbReference type="PROSITE-ProRule" id="PRU00433"/>
    </source>
</evidence>
<organism evidence="10 11">
    <name type="scientific">Rhodovibrio sodomensis</name>
    <dbReference type="NCBI Taxonomy" id="1088"/>
    <lineage>
        <taxon>Bacteria</taxon>
        <taxon>Pseudomonadati</taxon>
        <taxon>Pseudomonadota</taxon>
        <taxon>Alphaproteobacteria</taxon>
        <taxon>Rhodospirillales</taxon>
        <taxon>Rhodovibrionaceae</taxon>
        <taxon>Rhodovibrio</taxon>
    </lineage>
</organism>
<dbReference type="EMBL" id="NRRL01000088">
    <property type="protein sequence ID" value="MBK1670326.1"/>
    <property type="molecule type" value="Genomic_DNA"/>
</dbReference>
<reference evidence="10 11" key="1">
    <citation type="journal article" date="2020" name="Microorganisms">
        <title>Osmotic Adaptation and Compatible Solute Biosynthesis of Phototrophic Bacteria as Revealed from Genome Analyses.</title>
        <authorList>
            <person name="Imhoff J.F."/>
            <person name="Rahn T."/>
            <person name="Kunzel S."/>
            <person name="Keller A."/>
            <person name="Neulinger S.C."/>
        </authorList>
    </citation>
    <scope>NUCLEOTIDE SEQUENCE [LARGE SCALE GENOMIC DNA]</scope>
    <source>
        <strain evidence="10 11">DSM 9895</strain>
    </source>
</reference>
<dbReference type="Proteomes" id="UP001296873">
    <property type="component" value="Unassembled WGS sequence"/>
</dbReference>
<keyword evidence="5" id="KW-0574">Periplasm</keyword>
<feature type="domain" description="Cytochrome c" evidence="9">
    <location>
        <begin position="222"/>
        <end position="342"/>
    </location>
</feature>
<dbReference type="Pfam" id="PF00034">
    <property type="entry name" value="Cytochrom_C"/>
    <property type="match status" value="1"/>
</dbReference>
<comment type="subcellular location">
    <subcellularLocation>
        <location evidence="1">Periplasm</location>
    </subcellularLocation>
</comment>
<accession>A0ABS1DJZ1</accession>
<dbReference type="InterPro" id="IPR051395">
    <property type="entry name" value="Cytochrome_c_Peroxidase/MauG"/>
</dbReference>
<evidence type="ECO:0000313" key="10">
    <source>
        <dbReference type="EMBL" id="MBK1670326.1"/>
    </source>
</evidence>
<dbReference type="PANTHER" id="PTHR30600">
    <property type="entry name" value="CYTOCHROME C PEROXIDASE-RELATED"/>
    <property type="match status" value="1"/>
</dbReference>
<dbReference type="RefSeq" id="WP_200342689.1">
    <property type="nucleotide sequence ID" value="NZ_NRRL01000088.1"/>
</dbReference>
<dbReference type="InterPro" id="IPR036909">
    <property type="entry name" value="Cyt_c-like_dom_sf"/>
</dbReference>
<evidence type="ECO:0000256" key="6">
    <source>
        <dbReference type="ARBA" id="ARBA00023002"/>
    </source>
</evidence>
<evidence type="ECO:0000256" key="2">
    <source>
        <dbReference type="ARBA" id="ARBA00022617"/>
    </source>
</evidence>
<sequence>MASRISLPARLSTVLPILGLAVVAAASAALGWGLASGVQPEPSLAELKQRYVRPAAPPFPADNSYTPAKAELGKQLFFDPRLSGNNDISCAGCHNPDLAWEDGRPVAQSPTGEPRRRHTPTLWNLAWARTFFWDGRSPSLEDQATRPVITQGEMNQPMDSLLDELRAIPGYRNGFADAFPRADKPITEANMAKAIATYERTIVQPITPFDAWVAGDRDAIPADAKRGFRLFNGKAQCANCHGSWRFTRGAYHDIGLKNQGDLGRGPVLDVAAANNAFKTPTLRDITRRAPYMHDGRFKTLEEVIQHYEGRFVRRDTLSADMQAIDLTPAETDQLIAFLKTLETPEALQGVTRPELPE</sequence>
<dbReference type="PANTHER" id="PTHR30600:SF10">
    <property type="entry name" value="BLL6722 PROTEIN"/>
    <property type="match status" value="1"/>
</dbReference>
<feature type="domain" description="Cytochrome c" evidence="9">
    <location>
        <begin position="68"/>
        <end position="169"/>
    </location>
</feature>
<gene>
    <name evidence="10" type="ORF">CKO28_20085</name>
</gene>
<evidence type="ECO:0000256" key="5">
    <source>
        <dbReference type="ARBA" id="ARBA00022764"/>
    </source>
</evidence>
<dbReference type="PIRSF" id="PIRSF000294">
    <property type="entry name" value="Cytochrome-c_peroxidase"/>
    <property type="match status" value="1"/>
</dbReference>
<proteinExistence type="predicted"/>
<comment type="caution">
    <text evidence="10">The sequence shown here is derived from an EMBL/GenBank/DDBJ whole genome shotgun (WGS) entry which is preliminary data.</text>
</comment>
<dbReference type="InterPro" id="IPR004852">
    <property type="entry name" value="Di-haem_cyt_c_peroxidsae"/>
</dbReference>
<dbReference type="PROSITE" id="PS51007">
    <property type="entry name" value="CYTC"/>
    <property type="match status" value="2"/>
</dbReference>
<dbReference type="InterPro" id="IPR009056">
    <property type="entry name" value="Cyt_c-like_dom"/>
</dbReference>
<dbReference type="Pfam" id="PF03150">
    <property type="entry name" value="CCP_MauG"/>
    <property type="match status" value="1"/>
</dbReference>
<keyword evidence="11" id="KW-1185">Reference proteome</keyword>
<evidence type="ECO:0000256" key="7">
    <source>
        <dbReference type="ARBA" id="ARBA00023004"/>
    </source>
</evidence>
<keyword evidence="4" id="KW-0732">Signal</keyword>
<keyword evidence="3 8" id="KW-0479">Metal-binding</keyword>
<evidence type="ECO:0000256" key="3">
    <source>
        <dbReference type="ARBA" id="ARBA00022723"/>
    </source>
</evidence>
<dbReference type="SUPFAM" id="SSF46626">
    <property type="entry name" value="Cytochrome c"/>
    <property type="match status" value="2"/>
</dbReference>
<keyword evidence="2 8" id="KW-0349">Heme</keyword>
<evidence type="ECO:0000256" key="1">
    <source>
        <dbReference type="ARBA" id="ARBA00004418"/>
    </source>
</evidence>
<evidence type="ECO:0000313" key="11">
    <source>
        <dbReference type="Proteomes" id="UP001296873"/>
    </source>
</evidence>
<keyword evidence="6" id="KW-0560">Oxidoreductase</keyword>
<name>A0ABS1DJZ1_9PROT</name>
<keyword evidence="7 8" id="KW-0408">Iron</keyword>
<evidence type="ECO:0000256" key="4">
    <source>
        <dbReference type="ARBA" id="ARBA00022729"/>
    </source>
</evidence>
<dbReference type="InterPro" id="IPR026259">
    <property type="entry name" value="MauG/Cytc_peroxidase"/>
</dbReference>